<evidence type="ECO:0000256" key="1">
    <source>
        <dbReference type="SAM" id="SignalP"/>
    </source>
</evidence>
<proteinExistence type="predicted"/>
<reference evidence="2" key="1">
    <citation type="submission" date="2014-08" db="EMBL/GenBank/DDBJ databases">
        <authorList>
            <person name="Sharma Rahul"/>
            <person name="Thines Marco"/>
        </authorList>
    </citation>
    <scope>NUCLEOTIDE SEQUENCE</scope>
</reference>
<evidence type="ECO:0008006" key="3">
    <source>
        <dbReference type="Google" id="ProtNLM"/>
    </source>
</evidence>
<protein>
    <recommendedName>
        <fullName evidence="3">F-box domain-containing protein</fullName>
    </recommendedName>
</protein>
<organism evidence="2">
    <name type="scientific">Phaffia rhodozyma</name>
    <name type="common">Yeast</name>
    <name type="synonym">Xanthophyllomyces dendrorhous</name>
    <dbReference type="NCBI Taxonomy" id="264483"/>
    <lineage>
        <taxon>Eukaryota</taxon>
        <taxon>Fungi</taxon>
        <taxon>Dikarya</taxon>
        <taxon>Basidiomycota</taxon>
        <taxon>Agaricomycotina</taxon>
        <taxon>Tremellomycetes</taxon>
        <taxon>Cystofilobasidiales</taxon>
        <taxon>Mrakiaceae</taxon>
        <taxon>Phaffia</taxon>
    </lineage>
</organism>
<feature type="signal peptide" evidence="1">
    <location>
        <begin position="1"/>
        <end position="20"/>
    </location>
</feature>
<accession>A0A0F7STU9</accession>
<name>A0A0F7STU9_PHARH</name>
<dbReference type="AlphaFoldDB" id="A0A0F7STU9"/>
<keyword evidence="1" id="KW-0732">Signal</keyword>
<sequence length="275" mass="31168">MATGLTIVLVLLLFPISVYLLVYRPPRSSSPSPAATSTHSNTPPATLPARLFSSFLHPADQFEDEDRPKWSPSPEDQLRVRNLLLHRLPPELVLPILSIAQYHSVMSITRTDLVNIRNASVRYLVSDPIPIHGRPEEIRLGIRGRDQGWSDFPQHYGTYVGTSSYYQVCLLRRNPDGNYQSQDQTDFWSEDSLTTWSEVENSRQTVQYNVHAGQYIKAHHLIFSKRQPDQPLLLAARPGDRIALIATAQYVGWENRVSAARIDVYLSFYNGLANS</sequence>
<dbReference type="EMBL" id="LN483166">
    <property type="protein sequence ID" value="CED84911.1"/>
    <property type="molecule type" value="Genomic_DNA"/>
</dbReference>
<evidence type="ECO:0000313" key="2">
    <source>
        <dbReference type="EMBL" id="CED84911.1"/>
    </source>
</evidence>
<feature type="chain" id="PRO_5002522221" description="F-box domain-containing protein" evidence="1">
    <location>
        <begin position="21"/>
        <end position="275"/>
    </location>
</feature>